<evidence type="ECO:0000313" key="2">
    <source>
        <dbReference type="Proteomes" id="UP000434639"/>
    </source>
</evidence>
<reference evidence="1 2" key="1">
    <citation type="journal article" date="2017" name="Int. J. Syst. Evol. Microbiol.">
        <title>Bacillus mangrovi sp. nov., isolated from a sediment sample from a mangrove forest.</title>
        <authorList>
            <person name="Gupta V."/>
            <person name="Singh P.K."/>
            <person name="Korpole S."/>
            <person name="Tanuku N.R.S."/>
            <person name="Pinnaka A.K."/>
        </authorList>
    </citation>
    <scope>NUCLEOTIDE SEQUENCE [LARGE SCALE GENOMIC DNA]</scope>
    <source>
        <strain evidence="1 2">KCTC 33872</strain>
    </source>
</reference>
<dbReference type="OrthoDB" id="1797229at2"/>
<dbReference type="RefSeq" id="WP_155111941.1">
    <property type="nucleotide sequence ID" value="NZ_WMIB01000006.1"/>
</dbReference>
<protein>
    <submittedName>
        <fullName evidence="1">Uncharacterized protein</fullName>
    </submittedName>
</protein>
<dbReference type="AlphaFoldDB" id="A0A7X2S492"/>
<gene>
    <name evidence="1" type="ORF">GKZ89_08265</name>
</gene>
<accession>A0A7X2S492</accession>
<proteinExistence type="predicted"/>
<name>A0A7X2S492_9BACI</name>
<sequence>MTSLNEISREICRFIGLRKEAAAGTFHMPSDEDFSRWAQEFGLEQEMLEAVFLALENEEQYQEKVEPEGFRKLLPVMKTAEAGGSFYTITYIRQFENASTVFLHADWEEEDHQHLKGIDHFSMQIDERFSCRFEGGGGGDGTYTHRFIVSPALPDDLRGISLLFTETEDPFFGKPSGKKMVFDLSI</sequence>
<dbReference type="Proteomes" id="UP000434639">
    <property type="component" value="Unassembled WGS sequence"/>
</dbReference>
<organism evidence="1 2">
    <name type="scientific">Metabacillus mangrovi</name>
    <dbReference type="NCBI Taxonomy" id="1491830"/>
    <lineage>
        <taxon>Bacteria</taxon>
        <taxon>Bacillati</taxon>
        <taxon>Bacillota</taxon>
        <taxon>Bacilli</taxon>
        <taxon>Bacillales</taxon>
        <taxon>Bacillaceae</taxon>
        <taxon>Metabacillus</taxon>
    </lineage>
</organism>
<evidence type="ECO:0000313" key="1">
    <source>
        <dbReference type="EMBL" id="MTH53409.1"/>
    </source>
</evidence>
<comment type="caution">
    <text evidence="1">The sequence shown here is derived from an EMBL/GenBank/DDBJ whole genome shotgun (WGS) entry which is preliminary data.</text>
</comment>
<dbReference type="EMBL" id="WMIB01000006">
    <property type="protein sequence ID" value="MTH53409.1"/>
    <property type="molecule type" value="Genomic_DNA"/>
</dbReference>
<keyword evidence="2" id="KW-1185">Reference proteome</keyword>